<comment type="pathway">
    <text evidence="1">Carbohydrate biosynthesis; dTDP-L-rhamnose biosynthesis.</text>
</comment>
<dbReference type="SUPFAM" id="SSF51182">
    <property type="entry name" value="RmlC-like cupins"/>
    <property type="match status" value="1"/>
</dbReference>
<dbReference type="Gene3D" id="2.60.120.10">
    <property type="entry name" value="Jelly Rolls"/>
    <property type="match status" value="1"/>
</dbReference>
<evidence type="ECO:0000313" key="2">
    <source>
        <dbReference type="EMBL" id="MFC4735426.1"/>
    </source>
</evidence>
<comment type="subunit">
    <text evidence="1">Homodimer.</text>
</comment>
<protein>
    <recommendedName>
        <fullName evidence="1">dTDP-4-dehydrorhamnose 3,5-epimerase</fullName>
        <ecNumber evidence="1">5.1.3.13</ecNumber>
    </recommendedName>
    <alternativeName>
        <fullName evidence="1">Thymidine diphospho-4-keto-rhamnose 3,5-epimerase</fullName>
    </alternativeName>
</protein>
<dbReference type="Proteomes" id="UP001595896">
    <property type="component" value="Unassembled WGS sequence"/>
</dbReference>
<comment type="function">
    <text evidence="1">Catalyzes the epimerization of the C3' and C5'positions of dTDP-6-deoxy-D-xylo-4-hexulose, forming dTDP-6-deoxy-L-lyxo-4-hexulose.</text>
</comment>
<dbReference type="PANTHER" id="PTHR21047:SF2">
    <property type="entry name" value="THYMIDINE DIPHOSPHO-4-KETO-RHAMNOSE 3,5-EPIMERASE"/>
    <property type="match status" value="1"/>
</dbReference>
<dbReference type="RefSeq" id="WP_377908049.1">
    <property type="nucleotide sequence ID" value="NZ_JBHSGK010000003.1"/>
</dbReference>
<keyword evidence="1 2" id="KW-0413">Isomerase</keyword>
<gene>
    <name evidence="2" type="primary">rfbC</name>
    <name evidence="2" type="ORF">ACFO4L_02400</name>
</gene>
<name>A0ABV9NRB7_9BACI</name>
<comment type="caution">
    <text evidence="2">The sequence shown here is derived from an EMBL/GenBank/DDBJ whole genome shotgun (WGS) entry which is preliminary data.</text>
</comment>
<dbReference type="InterPro" id="IPR011051">
    <property type="entry name" value="RmlC_Cupin_sf"/>
</dbReference>
<dbReference type="EC" id="5.1.3.13" evidence="1"/>
<sequence>MKKTALCVEGSFMLEPACYADHRGYFMETFRQSHFIESGITKPFVQENQSFSASPGTLRGIHYQLPPYEQAKLVRCIQGGIYDVVVDLRKDSPTFLQHAAVELSSANRRQLYVPAGCGHAFMTLVPDTEVLYKTDAYYAPECEAGVHWADNQIQISWPELHPVLSEKDKRLPVFQFAKLPGIKGGVNYGEKVR</sequence>
<reference evidence="3" key="1">
    <citation type="journal article" date="2019" name="Int. J. Syst. Evol. Microbiol.">
        <title>The Global Catalogue of Microorganisms (GCM) 10K type strain sequencing project: providing services to taxonomists for standard genome sequencing and annotation.</title>
        <authorList>
            <consortium name="The Broad Institute Genomics Platform"/>
            <consortium name="The Broad Institute Genome Sequencing Center for Infectious Disease"/>
            <person name="Wu L."/>
            <person name="Ma J."/>
        </authorList>
    </citation>
    <scope>NUCLEOTIDE SEQUENCE [LARGE SCALE GENOMIC DNA]</scope>
    <source>
        <strain evidence="3">JCM 12165</strain>
    </source>
</reference>
<comment type="catalytic activity">
    <reaction evidence="1">
        <text>dTDP-4-dehydro-6-deoxy-alpha-D-glucose = dTDP-4-dehydro-beta-L-rhamnose</text>
        <dbReference type="Rhea" id="RHEA:16969"/>
        <dbReference type="ChEBI" id="CHEBI:57649"/>
        <dbReference type="ChEBI" id="CHEBI:62830"/>
        <dbReference type="EC" id="5.1.3.13"/>
    </reaction>
</comment>
<comment type="similarity">
    <text evidence="1">Belongs to the dTDP-4-dehydrorhamnose 3,5-epimerase family.</text>
</comment>
<evidence type="ECO:0000313" key="3">
    <source>
        <dbReference type="Proteomes" id="UP001595896"/>
    </source>
</evidence>
<dbReference type="GO" id="GO:0008830">
    <property type="term" value="F:dTDP-4-dehydrorhamnose 3,5-epimerase activity"/>
    <property type="evidence" value="ECO:0007669"/>
    <property type="project" value="UniProtKB-EC"/>
</dbReference>
<evidence type="ECO:0000256" key="1">
    <source>
        <dbReference type="RuleBase" id="RU364069"/>
    </source>
</evidence>
<dbReference type="InterPro" id="IPR000888">
    <property type="entry name" value="RmlC-like"/>
</dbReference>
<dbReference type="EMBL" id="JBHSGK010000003">
    <property type="protein sequence ID" value="MFC4735426.1"/>
    <property type="molecule type" value="Genomic_DNA"/>
</dbReference>
<proteinExistence type="inferred from homology"/>
<dbReference type="PANTHER" id="PTHR21047">
    <property type="entry name" value="DTDP-6-DEOXY-D-GLUCOSE-3,5 EPIMERASE"/>
    <property type="match status" value="1"/>
</dbReference>
<organism evidence="2 3">
    <name type="scientific">Bacillus daqingensis</name>
    <dbReference type="NCBI Taxonomy" id="872396"/>
    <lineage>
        <taxon>Bacteria</taxon>
        <taxon>Bacillati</taxon>
        <taxon>Bacillota</taxon>
        <taxon>Bacilli</taxon>
        <taxon>Bacillales</taxon>
        <taxon>Bacillaceae</taxon>
        <taxon>Bacillus</taxon>
    </lineage>
</organism>
<dbReference type="NCBIfam" id="TIGR01221">
    <property type="entry name" value="rmlC"/>
    <property type="match status" value="1"/>
</dbReference>
<keyword evidence="3" id="KW-1185">Reference proteome</keyword>
<dbReference type="InterPro" id="IPR014710">
    <property type="entry name" value="RmlC-like_jellyroll"/>
</dbReference>
<dbReference type="CDD" id="cd00438">
    <property type="entry name" value="cupin_RmlC"/>
    <property type="match status" value="1"/>
</dbReference>
<accession>A0ABV9NRB7</accession>
<dbReference type="Pfam" id="PF00908">
    <property type="entry name" value="dTDP_sugar_isom"/>
    <property type="match status" value="1"/>
</dbReference>